<feature type="domain" description="XS" evidence="2">
    <location>
        <begin position="58"/>
        <end position="190"/>
    </location>
</feature>
<dbReference type="Pfam" id="PF03468">
    <property type="entry name" value="XS"/>
    <property type="match status" value="1"/>
</dbReference>
<protein>
    <recommendedName>
        <fullName evidence="2">XS domain-containing protein</fullName>
    </recommendedName>
</protein>
<dbReference type="AlphaFoldDB" id="A0AAV3QIJ1"/>
<organism evidence="3 4">
    <name type="scientific">Lithospermum erythrorhizon</name>
    <name type="common">Purple gromwell</name>
    <name type="synonym">Lithospermum officinale var. erythrorhizon</name>
    <dbReference type="NCBI Taxonomy" id="34254"/>
    <lineage>
        <taxon>Eukaryota</taxon>
        <taxon>Viridiplantae</taxon>
        <taxon>Streptophyta</taxon>
        <taxon>Embryophyta</taxon>
        <taxon>Tracheophyta</taxon>
        <taxon>Spermatophyta</taxon>
        <taxon>Magnoliopsida</taxon>
        <taxon>eudicotyledons</taxon>
        <taxon>Gunneridae</taxon>
        <taxon>Pentapetalae</taxon>
        <taxon>asterids</taxon>
        <taxon>lamiids</taxon>
        <taxon>Boraginales</taxon>
        <taxon>Boraginaceae</taxon>
        <taxon>Boraginoideae</taxon>
        <taxon>Lithospermeae</taxon>
        <taxon>Lithospermum</taxon>
    </lineage>
</organism>
<dbReference type="GO" id="GO:0031047">
    <property type="term" value="P:regulatory ncRNA-mediated gene silencing"/>
    <property type="evidence" value="ECO:0007669"/>
    <property type="project" value="InterPro"/>
</dbReference>
<name>A0AAV3QIJ1_LITER</name>
<dbReference type="EMBL" id="BAABME010021462">
    <property type="protein sequence ID" value="GAA0163365.1"/>
    <property type="molecule type" value="Genomic_DNA"/>
</dbReference>
<dbReference type="PANTHER" id="PTHR46619">
    <property type="entry name" value="RNA RECOGNITION MOTIF XS DOMAIN PROTEIN-RELATED"/>
    <property type="match status" value="1"/>
</dbReference>
<reference evidence="3 4" key="1">
    <citation type="submission" date="2024-01" db="EMBL/GenBank/DDBJ databases">
        <title>The complete chloroplast genome sequence of Lithospermum erythrorhizon: insights into the phylogenetic relationship among Boraginaceae species and the maternal lineages of purple gromwells.</title>
        <authorList>
            <person name="Okada T."/>
            <person name="Watanabe K."/>
        </authorList>
    </citation>
    <scope>NUCLEOTIDE SEQUENCE [LARGE SCALE GENOMIC DNA]</scope>
</reference>
<evidence type="ECO:0000256" key="1">
    <source>
        <dbReference type="SAM" id="MobiDB-lite"/>
    </source>
</evidence>
<evidence type="ECO:0000259" key="2">
    <source>
        <dbReference type="Pfam" id="PF03468"/>
    </source>
</evidence>
<sequence>MHALVMHAYNPESPDSLVDHLGFHKALCILMGWNFLMPPDISKLYQKLPADQATANQDDLILWPPLVIIHNTITGRGREGRMEGLGNRTMDNKLRDLGFSSGKSKALYSREGHLGITLVKFSGDQSGLKEAMQLANHFEKDGHGQRGWAQVPSSSADKDDGSNPHLVKVDPKTGEKNRILYGYLGTIMDIDKIDFETRKKVMVESRRDHR</sequence>
<proteinExistence type="predicted"/>
<feature type="compositionally biased region" description="Basic and acidic residues" evidence="1">
    <location>
        <begin position="156"/>
        <end position="170"/>
    </location>
</feature>
<gene>
    <name evidence="3" type="ORF">LIER_39584</name>
</gene>
<dbReference type="InterPro" id="IPR038588">
    <property type="entry name" value="XS_domain_sf"/>
</dbReference>
<evidence type="ECO:0000313" key="3">
    <source>
        <dbReference type="EMBL" id="GAA0163365.1"/>
    </source>
</evidence>
<dbReference type="PANTHER" id="PTHR46619:SF3">
    <property type="entry name" value="RNA RECOGNITION MOTIF XS DOMAIN PROTEIN"/>
    <property type="match status" value="1"/>
</dbReference>
<comment type="caution">
    <text evidence="3">The sequence shown here is derived from an EMBL/GenBank/DDBJ whole genome shotgun (WGS) entry which is preliminary data.</text>
</comment>
<dbReference type="InterPro" id="IPR005380">
    <property type="entry name" value="XS_domain"/>
</dbReference>
<feature type="region of interest" description="Disordered" evidence="1">
    <location>
        <begin position="140"/>
        <end position="170"/>
    </location>
</feature>
<accession>A0AAV3QIJ1</accession>
<dbReference type="Proteomes" id="UP001454036">
    <property type="component" value="Unassembled WGS sequence"/>
</dbReference>
<evidence type="ECO:0000313" key="4">
    <source>
        <dbReference type="Proteomes" id="UP001454036"/>
    </source>
</evidence>
<dbReference type="Gene3D" id="3.30.70.2890">
    <property type="entry name" value="XS domain"/>
    <property type="match status" value="1"/>
</dbReference>
<keyword evidence="4" id="KW-1185">Reference proteome</keyword>